<dbReference type="Pfam" id="PF22725">
    <property type="entry name" value="GFO_IDH_MocA_C3"/>
    <property type="match status" value="1"/>
</dbReference>
<dbReference type="PANTHER" id="PTHR43818:SF5">
    <property type="entry name" value="OXIDOREDUCTASE FAMILY PROTEIN"/>
    <property type="match status" value="1"/>
</dbReference>
<dbReference type="GO" id="GO:0097367">
    <property type="term" value="F:carbohydrate derivative binding"/>
    <property type="evidence" value="ECO:0007669"/>
    <property type="project" value="InterPro"/>
</dbReference>
<dbReference type="SUPFAM" id="SSF55347">
    <property type="entry name" value="Glyceraldehyde-3-phosphate dehydrogenase-like, C-terminal domain"/>
    <property type="match status" value="1"/>
</dbReference>
<accession>A0A919TN36</accession>
<dbReference type="Proteomes" id="UP000629619">
    <property type="component" value="Unassembled WGS sequence"/>
</dbReference>
<dbReference type="CDD" id="cd05006">
    <property type="entry name" value="SIS_GmhA"/>
    <property type="match status" value="1"/>
</dbReference>
<dbReference type="InterPro" id="IPR036291">
    <property type="entry name" value="NAD(P)-bd_dom_sf"/>
</dbReference>
<dbReference type="Gene3D" id="3.40.50.720">
    <property type="entry name" value="NAD(P)-binding Rossmann-like Domain"/>
    <property type="match status" value="1"/>
</dbReference>
<dbReference type="EMBL" id="BOMW01000060">
    <property type="protein sequence ID" value="GIF08244.1"/>
    <property type="molecule type" value="Genomic_DNA"/>
</dbReference>
<evidence type="ECO:0000259" key="1">
    <source>
        <dbReference type="PROSITE" id="PS51464"/>
    </source>
</evidence>
<evidence type="ECO:0000313" key="2">
    <source>
        <dbReference type="EMBL" id="GIF08244.1"/>
    </source>
</evidence>
<dbReference type="Gene3D" id="3.30.360.10">
    <property type="entry name" value="Dihydrodipicolinate Reductase, domain 2"/>
    <property type="match status" value="1"/>
</dbReference>
<evidence type="ECO:0000313" key="3">
    <source>
        <dbReference type="Proteomes" id="UP000629619"/>
    </source>
</evidence>
<dbReference type="InterPro" id="IPR046348">
    <property type="entry name" value="SIS_dom_sf"/>
</dbReference>
<dbReference type="InterPro" id="IPR055170">
    <property type="entry name" value="GFO_IDH_MocA-like_dom"/>
</dbReference>
<dbReference type="SUPFAM" id="SSF53697">
    <property type="entry name" value="SIS domain"/>
    <property type="match status" value="1"/>
</dbReference>
<protein>
    <recommendedName>
        <fullName evidence="1">SIS domain-containing protein</fullName>
    </recommendedName>
</protein>
<dbReference type="SUPFAM" id="SSF51735">
    <property type="entry name" value="NAD(P)-binding Rossmann-fold domains"/>
    <property type="match status" value="1"/>
</dbReference>
<dbReference type="GO" id="GO:1901135">
    <property type="term" value="P:carbohydrate derivative metabolic process"/>
    <property type="evidence" value="ECO:0007669"/>
    <property type="project" value="InterPro"/>
</dbReference>
<dbReference type="InterPro" id="IPR000683">
    <property type="entry name" value="Gfo/Idh/MocA-like_OxRdtase_N"/>
</dbReference>
<dbReference type="Pfam" id="PF01408">
    <property type="entry name" value="GFO_IDH_MocA"/>
    <property type="match status" value="1"/>
</dbReference>
<dbReference type="Pfam" id="PF13580">
    <property type="entry name" value="SIS_2"/>
    <property type="match status" value="1"/>
</dbReference>
<keyword evidence="3" id="KW-1185">Reference proteome</keyword>
<gene>
    <name evidence="2" type="ORF">Asi03nite_57820</name>
</gene>
<dbReference type="RefSeq" id="WP_203683608.1">
    <property type="nucleotide sequence ID" value="NZ_BOMW01000060.1"/>
</dbReference>
<organism evidence="2 3">
    <name type="scientific">Actinoplanes siamensis</name>
    <dbReference type="NCBI Taxonomy" id="1223317"/>
    <lineage>
        <taxon>Bacteria</taxon>
        <taxon>Bacillati</taxon>
        <taxon>Actinomycetota</taxon>
        <taxon>Actinomycetes</taxon>
        <taxon>Micromonosporales</taxon>
        <taxon>Micromonosporaceae</taxon>
        <taxon>Actinoplanes</taxon>
    </lineage>
</organism>
<feature type="domain" description="SIS" evidence="1">
    <location>
        <begin position="371"/>
        <end position="531"/>
    </location>
</feature>
<comment type="caution">
    <text evidence="2">The sequence shown here is derived from an EMBL/GenBank/DDBJ whole genome shotgun (WGS) entry which is preliminary data.</text>
</comment>
<reference evidence="2" key="1">
    <citation type="submission" date="2021-01" db="EMBL/GenBank/DDBJ databases">
        <title>Whole genome shotgun sequence of Actinoplanes siamensis NBRC 109076.</title>
        <authorList>
            <person name="Komaki H."/>
            <person name="Tamura T."/>
        </authorList>
    </citation>
    <scope>NUCLEOTIDE SEQUENCE</scope>
    <source>
        <strain evidence="2">NBRC 109076</strain>
    </source>
</reference>
<dbReference type="Gene3D" id="3.40.50.10490">
    <property type="entry name" value="Glucose-6-phosphate isomerase like protein, domain 1"/>
    <property type="match status" value="1"/>
</dbReference>
<dbReference type="InterPro" id="IPR050463">
    <property type="entry name" value="Gfo/Idh/MocA_oxidrdct_glycsds"/>
</dbReference>
<dbReference type="PANTHER" id="PTHR43818">
    <property type="entry name" value="BCDNA.GH03377"/>
    <property type="match status" value="1"/>
</dbReference>
<dbReference type="GO" id="GO:0000166">
    <property type="term" value="F:nucleotide binding"/>
    <property type="evidence" value="ECO:0007669"/>
    <property type="project" value="InterPro"/>
</dbReference>
<name>A0A919TN36_9ACTN</name>
<dbReference type="InterPro" id="IPR035461">
    <property type="entry name" value="GmhA/DiaA"/>
</dbReference>
<sequence>MNQPLRVAIVGLGSAGRRRAAAVRALPEHYELAAVCDPRGVEAPDRVPVHTDHRRMLATEPDLDVVLVCTTNDVTAQVVREALGAGKHVFCEKPAGRSTAETEDMAAVARTAPGRLAFGFNHRHHGSVRQALGLARGGELGRLLFARGVYGKSGMTGWRADPAVAGGGIFLDQGIHLLDLVRRFCGEFTEVQAMAGVPLWAATADDNVFALLRTAGGAVASVHSSATQWRHTFQLELAFSEGSLLLDGLVTGSRSYRAADGAAETLTVRRGRDTTGPVTRHTFETDDSWERELAAFARFVTDGDDDGLCGIDDALDMMRLVDRVYYAALGGTDWPGAADRQIDAVARYRSRLGRLVATAEWDRLVELGRLCLAAHDRGRTIWIAGNGGSAATAGHWATDLRNTFQGGRGLRAMALGQNISLITAAANDRGYEGVFTEEIRDALHPGDVVVAISASGNSPNILRLLEHAAEHGAHTVAVTGFDGGRAAKIAHLSVNTPSDIDDYGPVEDLHMALGHALKEHITELAARRAGGRTVTA</sequence>
<proteinExistence type="predicted"/>
<dbReference type="InterPro" id="IPR001347">
    <property type="entry name" value="SIS_dom"/>
</dbReference>
<dbReference type="PROSITE" id="PS51464">
    <property type="entry name" value="SIS"/>
    <property type="match status" value="1"/>
</dbReference>
<dbReference type="AlphaFoldDB" id="A0A919TN36"/>